<evidence type="ECO:0000256" key="3">
    <source>
        <dbReference type="ARBA" id="ARBA00022777"/>
    </source>
</evidence>
<dbReference type="KEGG" id="twh:TWT_646"/>
<keyword evidence="3 5" id="KW-0418">Kinase</keyword>
<dbReference type="PANTHER" id="PTHR43320:SF2">
    <property type="entry name" value="2-DEHYDRO-3-DEOXYGLUCONOKINASE_2-DEHYDRO-3-DEOXYGALACTONOKINASE"/>
    <property type="match status" value="1"/>
</dbReference>
<evidence type="ECO:0000256" key="2">
    <source>
        <dbReference type="ARBA" id="ARBA00022679"/>
    </source>
</evidence>
<dbReference type="InterPro" id="IPR052700">
    <property type="entry name" value="Carb_kinase_PfkB-like"/>
</dbReference>
<evidence type="ECO:0000313" key="6">
    <source>
        <dbReference type="Proteomes" id="UP000002200"/>
    </source>
</evidence>
<dbReference type="eggNOG" id="COG0524">
    <property type="taxonomic scope" value="Bacteria"/>
</dbReference>
<protein>
    <submittedName>
        <fullName evidence="5">2-keto-3-deoxygluconate kinase</fullName>
        <ecNumber evidence="5">2.7.1.45</ecNumber>
    </submittedName>
</protein>
<dbReference type="Pfam" id="PF00294">
    <property type="entry name" value="PfkB"/>
    <property type="match status" value="1"/>
</dbReference>
<dbReference type="STRING" id="203267.TWT_646"/>
<dbReference type="Proteomes" id="UP000002200">
    <property type="component" value="Chromosome"/>
</dbReference>
<dbReference type="OrthoDB" id="9808601at2"/>
<evidence type="ECO:0000313" key="5">
    <source>
        <dbReference type="EMBL" id="AAO44743.1"/>
    </source>
</evidence>
<dbReference type="EMBL" id="AE014184">
    <property type="protein sequence ID" value="AAO44743.1"/>
    <property type="molecule type" value="Genomic_DNA"/>
</dbReference>
<dbReference type="EC" id="2.7.1.45" evidence="5"/>
<dbReference type="GeneID" id="67388445"/>
<keyword evidence="2 5" id="KW-0808">Transferase</keyword>
<dbReference type="InterPro" id="IPR011611">
    <property type="entry name" value="PfkB_dom"/>
</dbReference>
<comment type="similarity">
    <text evidence="1">Belongs to the carbohydrate kinase PfkB family.</text>
</comment>
<dbReference type="HOGENOM" id="CLU_027634_6_0_11"/>
<dbReference type="Gene3D" id="3.40.1190.20">
    <property type="match status" value="1"/>
</dbReference>
<reference evidence="5 6" key="1">
    <citation type="journal article" date="2003" name="Genome Res.">
        <title>Tropheryma whipplei twist: a human pathogenic Actinobacteria with a reduced genome.</title>
        <authorList>
            <person name="Raoult D."/>
            <person name="Ogata H."/>
            <person name="Audic S."/>
            <person name="Robert C."/>
            <person name="Suhre K."/>
            <person name="Drancourt M."/>
            <person name="Claverie J.-M."/>
        </authorList>
    </citation>
    <scope>NUCLEOTIDE SEQUENCE [LARGE SCALE GENOMIC DNA]</scope>
    <source>
        <strain evidence="5 6">Twist</strain>
    </source>
</reference>
<keyword evidence="6" id="KW-1185">Reference proteome</keyword>
<dbReference type="SUPFAM" id="SSF53613">
    <property type="entry name" value="Ribokinase-like"/>
    <property type="match status" value="1"/>
</dbReference>
<dbReference type="PANTHER" id="PTHR43320">
    <property type="entry name" value="SUGAR KINASE"/>
    <property type="match status" value="1"/>
</dbReference>
<proteinExistence type="inferred from homology"/>
<accession>Q83FR5</accession>
<organism evidence="5 6">
    <name type="scientific">Tropheryma whipplei (strain Twist)</name>
    <name type="common">Whipple's bacillus</name>
    <dbReference type="NCBI Taxonomy" id="203267"/>
    <lineage>
        <taxon>Bacteria</taxon>
        <taxon>Bacillati</taxon>
        <taxon>Actinomycetota</taxon>
        <taxon>Actinomycetes</taxon>
        <taxon>Micrococcales</taxon>
        <taxon>Tropherymataceae</taxon>
        <taxon>Tropheryma</taxon>
    </lineage>
</organism>
<evidence type="ECO:0000256" key="1">
    <source>
        <dbReference type="ARBA" id="ARBA00010688"/>
    </source>
</evidence>
<dbReference type="AlphaFoldDB" id="Q83FR5"/>
<evidence type="ECO:0000259" key="4">
    <source>
        <dbReference type="Pfam" id="PF00294"/>
    </source>
</evidence>
<feature type="domain" description="Carbohydrate kinase PfkB" evidence="4">
    <location>
        <begin position="6"/>
        <end position="297"/>
    </location>
</feature>
<sequence length="314" mass="33982">MPRYDVVSLGEGQIRLTVPRGENLLTAKQLYLTAAGSEANVTGLLSQLGHSCAWASVIPKGELGDRIVREYRAVGTDVSHIVRTDTGRVALYFLQPGADPMPAEVVYDRLHTPFREIEPEIFDWGSLLDTRILFITGITMALTEKTRRVIEYGVACASERGVDIVLDVNHRARLWSGKEARGVIVPLLDKVKILFCSRGDADRVFGITGEPDDVARTLRARYGVPTVVSTAGTQGVYLSSATGEESFPVTPVRVIDRPGAGDAFVGGSLHGHLSGDLRMGIKTGMLAAQHALSHYGDLVSTSAFGEYTSTDILR</sequence>
<dbReference type="RefSeq" id="WP_011096605.1">
    <property type="nucleotide sequence ID" value="NC_004572.3"/>
</dbReference>
<name>Q83FR5_TROWT</name>
<dbReference type="CDD" id="cd01166">
    <property type="entry name" value="KdgK"/>
    <property type="match status" value="1"/>
</dbReference>
<dbReference type="GO" id="GO:0008673">
    <property type="term" value="F:2-dehydro-3-deoxygluconokinase activity"/>
    <property type="evidence" value="ECO:0007669"/>
    <property type="project" value="UniProtKB-EC"/>
</dbReference>
<dbReference type="InterPro" id="IPR029056">
    <property type="entry name" value="Ribokinase-like"/>
</dbReference>
<gene>
    <name evidence="5" type="primary">kdgK</name>
    <name evidence="5" type="ordered locus">TWT_646</name>
</gene>